<dbReference type="PANTHER" id="PTHR10997:SF9">
    <property type="entry name" value="IMPORTIN-9"/>
    <property type="match status" value="1"/>
</dbReference>
<dbReference type="GO" id="GO:0006606">
    <property type="term" value="P:protein import into nucleus"/>
    <property type="evidence" value="ECO:0007669"/>
    <property type="project" value="TreeGrafter"/>
</dbReference>
<dbReference type="VEuPathDB" id="TriTrypDB:LdBPK_362110.1"/>
<dbReference type="InterPro" id="IPR016024">
    <property type="entry name" value="ARM-type_fold"/>
</dbReference>
<sequence length="1699" mass="181444">MSGTSLDFLLSEILSPDNVQRAAAEKELERRGLEVPGFCFSLARHCRTLMNNQSSHAVALVALSVLKRSVTASDRAEELEQVVSSLLSDLTDITVLPGGSAAAMRQWSSTVCTTVRRLAVLCASQTAAPAAGEATTGAITAQLLGAFDQYPNADASGLLPVFSHVWLLRTMFEEPVPDVMHAWCAELILNCAPPLFEILCAGAAATLSMASSDCSAFAADSPEAYARCSLSTLIAQTLAALYEWQFASSGRKHFPAELKQHFLSAYPLLQSFMCTPCARWLSVCVGATSSSTSALPFVQARAANFAAASLAALEYVSSVLQLGGWYKRCVSAQLFQALLQSLEADAAYYGAALCVDGEEEAESLIASAGWTGWPHTGSGGGEQGDGASPHSWTTVVRRRATQCWSLFRDAALLPFLKVGLVDVVGHQCGLQYYKLLLAYAVPSPVDVGAWLHDPNTFLREEEEREDGVRWTTRNTVAQLYTDSIAALGPLFLHASLEDLHERLLARIPDNDGRTCGDGQTSLAYDGTVMLTASQQQREAALFFMETVLKHRARQLRECGAVDFTPLATHLWSNDVASASAHPGLTARALMLITAIVRFTHSTLAASEPAASADAAAATNTEAASEGFMATVVADSIHALSLFTGTSKEPIAVPLSSCTPLVAVLLCRVLQSTLPYWSDVMLAQHSAAWQVSLLALLSSEAGLTDDALYNTVEQLADLLKVARAAREKGTQSHYGRVSTAAAAPPILDALPRTVMDCWRRHVSDPNLADAVLGLLRYVVRDGESGASLLLQELPWVNAVLSGFVESTAELCAVPHFLRLLKCLFEHAPDEVANCAAAMMLDSLCQLLLCTEESAILGASSSCLAALLRRCLAVQSVQVRVVAATMEAAMAGGATADEGGLSGAVGTTARLADAPRTVYPFATVIVAFVLRTLDGRRDEASLMDVGDALLTIMQKYTSFSEAELIRIIHATVRRLSIVRTDTVAQQLLAPLATLMVLHPAALLRTLAQGGFLVETMSRWLPQVEHFSNLRATFVSCEGLLKMLSYLSQPSSSPMLTAEEVQQLAQQPVTCRWLLPEELTESKKGSRKASRKGSKGVSAAATRRVILSSLTRGASVETSLPLYAGVLVGVGRGLLTLLAAPPAALCRASQAAGDTATPGNGIGAGVFPLDEDDDDSNGLFRGDSADGSDPEAEDTWEEDVDSSSDDETGGDARQSEAPDINAYSPETTDRQRLLRPMGEQMLPGGSAAASSCQRVAPAAAPFVSQSRGAAENGGYVITPTVAQAAPPSVQATKTARSGRLFVNHNTQFSAQSGAAVPAPLTASFTAAAGVLSAPLMRLHAGNRSPVIRPGARIGAHDGVAASVFAEVHLAAASLRSSAPFRPAHGTDRQGLFRGRTVPTIVDAPHDTRSPLSLEIEGVQTGEEVVVDVPSVRQRSSTSSISNDAAQLQKLRRQLEQATAALKAAVNTNRRQKQEHQQQRAEWLVFSNESDARLLNVQSNQASREQLLCSELSDAITHLLGELKAQALKKRAADQAHASDKAEWDAKQAVLLSELEAARAALATQFTAANSGDTHKEEADQLRAELEALRRSAGDQQRSLEEKLMQTQSTLQAKQSELNRYLQERDQHNYLVAQCRLFIQQVCQPGFSVVKGPSLEPVETQRPEPTGFVLVPLAVLLHGYALLTEGDRQALIEHYDGKAKSLK</sequence>
<feature type="coiled-coil region" evidence="1">
    <location>
        <begin position="1568"/>
        <end position="1620"/>
    </location>
</feature>
<proteinExistence type="predicted"/>
<dbReference type="EMBL" id="RHLC01000054">
    <property type="protein sequence ID" value="TPP48319.1"/>
    <property type="molecule type" value="Genomic_DNA"/>
</dbReference>
<dbReference type="VEuPathDB" id="TriTrypDB:LdBPK_362120.1"/>
<dbReference type="GO" id="GO:0005829">
    <property type="term" value="C:cytosol"/>
    <property type="evidence" value="ECO:0007669"/>
    <property type="project" value="TreeGrafter"/>
</dbReference>
<keyword evidence="1" id="KW-0175">Coiled coil</keyword>
<evidence type="ECO:0000256" key="1">
    <source>
        <dbReference type="SAM" id="Coils"/>
    </source>
</evidence>
<accession>A0A504XLL9</accession>
<gene>
    <name evidence="3" type="ORF">CGC21_13345</name>
</gene>
<evidence type="ECO:0000313" key="3">
    <source>
        <dbReference type="EMBL" id="TPP48319.1"/>
    </source>
</evidence>
<evidence type="ECO:0000313" key="4">
    <source>
        <dbReference type="Proteomes" id="UP000318447"/>
    </source>
</evidence>
<dbReference type="VEuPathDB" id="TriTrypDB:LdCL_360026900"/>
<reference evidence="4" key="1">
    <citation type="submission" date="2019-02" db="EMBL/GenBank/DDBJ databases">
        <title>FDA dAtabase for Regulatory Grade micrObial Sequences (FDA-ARGOS): Supporting development and validation of Infectious Disease Dx tests.</title>
        <authorList>
            <person name="Duncan R."/>
            <person name="Fisher C."/>
            <person name="Tallon L."/>
            <person name="Sadzewicz L."/>
            <person name="Sengamalay N."/>
            <person name="Ott S."/>
            <person name="Godinez A."/>
            <person name="Nagaraj S."/>
            <person name="Vavikolanu K."/>
            <person name="Nadendla S."/>
            <person name="Aluvathingal J."/>
            <person name="Sichtig H."/>
        </authorList>
    </citation>
    <scope>NUCLEOTIDE SEQUENCE [LARGE SCALE GENOMIC DNA]</scope>
    <source>
        <strain evidence="4">FDAARGOS_361</strain>
    </source>
</reference>
<dbReference type="VEuPathDB" id="TriTrypDB:LDHU3_36.2760"/>
<dbReference type="PANTHER" id="PTHR10997">
    <property type="entry name" value="IMPORTIN-7, 8, 11"/>
    <property type="match status" value="1"/>
</dbReference>
<dbReference type="Proteomes" id="UP000318447">
    <property type="component" value="Unassembled WGS sequence"/>
</dbReference>
<feature type="compositionally biased region" description="Acidic residues" evidence="2">
    <location>
        <begin position="1183"/>
        <end position="1206"/>
    </location>
</feature>
<organism evidence="3 4">
    <name type="scientific">Leishmania donovani</name>
    <dbReference type="NCBI Taxonomy" id="5661"/>
    <lineage>
        <taxon>Eukaryota</taxon>
        <taxon>Discoba</taxon>
        <taxon>Euglenozoa</taxon>
        <taxon>Kinetoplastea</taxon>
        <taxon>Metakinetoplastina</taxon>
        <taxon>Trypanosomatida</taxon>
        <taxon>Trypanosomatidae</taxon>
        <taxon>Leishmaniinae</taxon>
        <taxon>Leishmania</taxon>
    </lineage>
</organism>
<dbReference type="VEuPathDB" id="TriTrypDB:LdCL_360026800"/>
<dbReference type="SUPFAM" id="SSF48371">
    <property type="entry name" value="ARM repeat"/>
    <property type="match status" value="1"/>
</dbReference>
<dbReference type="GO" id="GO:0005635">
    <property type="term" value="C:nuclear envelope"/>
    <property type="evidence" value="ECO:0007669"/>
    <property type="project" value="TreeGrafter"/>
</dbReference>
<evidence type="ECO:0000256" key="2">
    <source>
        <dbReference type="SAM" id="MobiDB-lite"/>
    </source>
</evidence>
<feature type="coiled-coil region" evidence="1">
    <location>
        <begin position="1437"/>
        <end position="1478"/>
    </location>
</feature>
<protein>
    <submittedName>
        <fullName evidence="3">Uncharacterized protein</fullName>
    </submittedName>
</protein>
<dbReference type="VEuPathDB" id="TriTrypDB:LDHU3_36.2750"/>
<name>A0A504XLL9_LEIDO</name>
<feature type="region of interest" description="Disordered" evidence="2">
    <location>
        <begin position="1149"/>
        <end position="1225"/>
    </location>
</feature>
<comment type="caution">
    <text evidence="3">The sequence shown here is derived from an EMBL/GenBank/DDBJ whole genome shotgun (WGS) entry which is preliminary data.</text>
</comment>